<gene>
    <name evidence="2" type="primary">110676794</name>
</gene>
<dbReference type="AlphaFoldDB" id="A0A6I8TV13"/>
<feature type="compositionally biased region" description="Basic and acidic residues" evidence="1">
    <location>
        <begin position="8"/>
        <end position="18"/>
    </location>
</feature>
<evidence type="ECO:0000256" key="1">
    <source>
        <dbReference type="SAM" id="MobiDB-lite"/>
    </source>
</evidence>
<dbReference type="Proteomes" id="UP000008820">
    <property type="component" value="Chromosome 2"/>
</dbReference>
<organism evidence="2 3">
    <name type="scientific">Aedes aegypti</name>
    <name type="common">Yellowfever mosquito</name>
    <name type="synonym">Culex aegypti</name>
    <dbReference type="NCBI Taxonomy" id="7159"/>
    <lineage>
        <taxon>Eukaryota</taxon>
        <taxon>Metazoa</taxon>
        <taxon>Ecdysozoa</taxon>
        <taxon>Arthropoda</taxon>
        <taxon>Hexapoda</taxon>
        <taxon>Insecta</taxon>
        <taxon>Pterygota</taxon>
        <taxon>Neoptera</taxon>
        <taxon>Endopterygota</taxon>
        <taxon>Diptera</taxon>
        <taxon>Nematocera</taxon>
        <taxon>Culicoidea</taxon>
        <taxon>Culicidae</taxon>
        <taxon>Culicinae</taxon>
        <taxon>Aedini</taxon>
        <taxon>Aedes</taxon>
        <taxon>Stegomyia</taxon>
    </lineage>
</organism>
<dbReference type="InParanoid" id="A0A6I8TV13"/>
<dbReference type="InterPro" id="IPR000504">
    <property type="entry name" value="RRM_dom"/>
</dbReference>
<name>A0A6I8TV13_AEDAE</name>
<dbReference type="InterPro" id="IPR050441">
    <property type="entry name" value="RBM"/>
</dbReference>
<feature type="region of interest" description="Disordered" evidence="1">
    <location>
        <begin position="153"/>
        <end position="179"/>
    </location>
</feature>
<dbReference type="PANTHER" id="PTHR48034">
    <property type="entry name" value="TRANSFORMER-2 SEX-DETERMINING PROTEIN-RELATED"/>
    <property type="match status" value="1"/>
</dbReference>
<reference evidence="2 3" key="1">
    <citation type="submission" date="2017-06" db="EMBL/GenBank/DDBJ databases">
        <title>Aedes aegypti genome working group (AGWG) sequencing and assembly.</title>
        <authorList>
            <consortium name="Aedes aegypti Genome Working Group (AGWG)"/>
            <person name="Matthews B.J."/>
        </authorList>
    </citation>
    <scope>NUCLEOTIDE SEQUENCE [LARGE SCALE GENOMIC DNA]</scope>
    <source>
        <strain evidence="2 3">LVP_AGWG</strain>
    </source>
</reference>
<reference evidence="2" key="2">
    <citation type="submission" date="2020-05" db="UniProtKB">
        <authorList>
            <consortium name="EnsemblMetazoa"/>
        </authorList>
    </citation>
    <scope>IDENTIFICATION</scope>
    <source>
        <strain evidence="2">LVP_AGWG</strain>
    </source>
</reference>
<protein>
    <submittedName>
        <fullName evidence="2">Uncharacterized protein</fullName>
    </submittedName>
</protein>
<keyword evidence="3" id="KW-1185">Reference proteome</keyword>
<proteinExistence type="predicted"/>
<sequence>MSRHRRERSMAKSPERSRFRMGVRRSRERVRIRRRSPSPDLGPPRRRARRNEVVPLRRNPRYGPNSTSGIDKYSQWFCLGVFGMSYRTTENDLRRIFDEYGPIESVRVVCDPLTRDSRGFGFVYFRNRQDALKARARCDGLKFDNRRLRVDFSTTDRPHSPTPGRYMGPDRMRSERRSNHLNRSPLKFGLFRRDRSNSPSPIVHPFVHPRFRPLGSSSGTSEC</sequence>
<dbReference type="SUPFAM" id="SSF54928">
    <property type="entry name" value="RNA-binding domain, RBD"/>
    <property type="match status" value="1"/>
</dbReference>
<feature type="compositionally biased region" description="Basic and acidic residues" evidence="1">
    <location>
        <begin position="168"/>
        <end position="178"/>
    </location>
</feature>
<dbReference type="PROSITE" id="PS50102">
    <property type="entry name" value="RRM"/>
    <property type="match status" value="1"/>
</dbReference>
<feature type="region of interest" description="Disordered" evidence="1">
    <location>
        <begin position="1"/>
        <end position="66"/>
    </location>
</feature>
<dbReference type="Pfam" id="PF00076">
    <property type="entry name" value="RRM_1"/>
    <property type="match status" value="1"/>
</dbReference>
<dbReference type="InterPro" id="IPR035979">
    <property type="entry name" value="RBD_domain_sf"/>
</dbReference>
<dbReference type="FunCoup" id="A0A6I8TV13">
    <property type="interactions" value="2217"/>
</dbReference>
<feature type="region of interest" description="Disordered" evidence="1">
    <location>
        <begin position="192"/>
        <end position="223"/>
    </location>
</feature>
<dbReference type="EnsemblMetazoa" id="AAEL027148-RA">
    <property type="protein sequence ID" value="AAEL027148-PA"/>
    <property type="gene ID" value="AAEL027148"/>
</dbReference>
<dbReference type="Gene3D" id="3.30.70.330">
    <property type="match status" value="1"/>
</dbReference>
<feature type="compositionally biased region" description="Basic residues" evidence="1">
    <location>
        <begin position="19"/>
        <end position="36"/>
    </location>
</feature>
<dbReference type="GO" id="GO:0003723">
    <property type="term" value="F:RNA binding"/>
    <property type="evidence" value="ECO:0007669"/>
    <property type="project" value="UniProtKB-UniRule"/>
</dbReference>
<evidence type="ECO:0000313" key="2">
    <source>
        <dbReference type="EnsemblMetazoa" id="AAEL027148-PA"/>
    </source>
</evidence>
<dbReference type="OrthoDB" id="439808at2759"/>
<accession>A0A6I8TV13</accession>
<dbReference type="SMART" id="SM00360">
    <property type="entry name" value="RRM"/>
    <property type="match status" value="1"/>
</dbReference>
<dbReference type="InterPro" id="IPR012677">
    <property type="entry name" value="Nucleotide-bd_a/b_plait_sf"/>
</dbReference>
<evidence type="ECO:0000313" key="3">
    <source>
        <dbReference type="Proteomes" id="UP000008820"/>
    </source>
</evidence>